<dbReference type="InterPro" id="IPR000055">
    <property type="entry name" value="Restrct_endonuc_typeI_TRD"/>
</dbReference>
<protein>
    <recommendedName>
        <fullName evidence="4">Type I restriction modification DNA specificity domain-containing protein</fullName>
    </recommendedName>
</protein>
<reference evidence="6" key="1">
    <citation type="submission" date="2016-03" db="EMBL/GenBank/DDBJ databases">
        <title>Draft genome sequence of Paenibacillus glacialis DSM 22343.</title>
        <authorList>
            <person name="Shin S.-K."/>
            <person name="Yi H."/>
        </authorList>
    </citation>
    <scope>NUCLEOTIDE SEQUENCE [LARGE SCALE GENOMIC DNA]</scope>
    <source>
        <strain evidence="6">CCUG 60099</strain>
    </source>
</reference>
<evidence type="ECO:0000259" key="4">
    <source>
        <dbReference type="Pfam" id="PF01420"/>
    </source>
</evidence>
<evidence type="ECO:0000256" key="2">
    <source>
        <dbReference type="ARBA" id="ARBA00022747"/>
    </source>
</evidence>
<comment type="similarity">
    <text evidence="1">Belongs to the type-I restriction system S methylase family.</text>
</comment>
<feature type="domain" description="Type I restriction modification DNA specificity" evidence="4">
    <location>
        <begin position="78"/>
        <end position="195"/>
    </location>
</feature>
<dbReference type="InterPro" id="IPR044946">
    <property type="entry name" value="Restrct_endonuc_typeI_TRD_sf"/>
</dbReference>
<dbReference type="PANTHER" id="PTHR43140">
    <property type="entry name" value="TYPE-1 RESTRICTION ENZYME ECOKI SPECIFICITY PROTEIN"/>
    <property type="match status" value="1"/>
</dbReference>
<dbReference type="RefSeq" id="WP_065451472.1">
    <property type="nucleotide sequence ID" value="NZ_LVEN01000044.1"/>
</dbReference>
<comment type="caution">
    <text evidence="5">The sequence shown here is derived from an EMBL/GenBank/DDBJ whole genome shotgun (WGS) entry which is preliminary data.</text>
</comment>
<dbReference type="InterPro" id="IPR051212">
    <property type="entry name" value="Type-I_RE_S_subunit"/>
</dbReference>
<feature type="domain" description="Type I restriction modification DNA specificity" evidence="4">
    <location>
        <begin position="284"/>
        <end position="409"/>
    </location>
</feature>
<keyword evidence="6" id="KW-1185">Reference proteome</keyword>
<accession>A0ABX2XEB9</accession>
<evidence type="ECO:0000256" key="3">
    <source>
        <dbReference type="ARBA" id="ARBA00023125"/>
    </source>
</evidence>
<evidence type="ECO:0000313" key="6">
    <source>
        <dbReference type="Proteomes" id="UP000093343"/>
    </source>
</evidence>
<evidence type="ECO:0000256" key="1">
    <source>
        <dbReference type="ARBA" id="ARBA00010923"/>
    </source>
</evidence>
<proteinExistence type="inferred from homology"/>
<organism evidence="5 6">
    <name type="scientific">Flavobacterium piscis</name>
    <dbReference type="NCBI Taxonomy" id="1114874"/>
    <lineage>
        <taxon>Bacteria</taxon>
        <taxon>Pseudomonadati</taxon>
        <taxon>Bacteroidota</taxon>
        <taxon>Flavobacteriia</taxon>
        <taxon>Flavobacteriales</taxon>
        <taxon>Flavobacteriaceae</taxon>
        <taxon>Flavobacterium</taxon>
    </lineage>
</organism>
<dbReference type="Proteomes" id="UP000093343">
    <property type="component" value="Unassembled WGS sequence"/>
</dbReference>
<keyword evidence="2" id="KW-0680">Restriction system</keyword>
<dbReference type="EMBL" id="LVEN01000044">
    <property type="protein sequence ID" value="OCB70145.1"/>
    <property type="molecule type" value="Genomic_DNA"/>
</dbReference>
<evidence type="ECO:0000313" key="5">
    <source>
        <dbReference type="EMBL" id="OCB70145.1"/>
    </source>
</evidence>
<dbReference type="SUPFAM" id="SSF116734">
    <property type="entry name" value="DNA methylase specificity domain"/>
    <property type="match status" value="2"/>
</dbReference>
<dbReference type="CDD" id="cd17261">
    <property type="entry name" value="RMtype1_S_EcoKI-TRD2-CR2_like"/>
    <property type="match status" value="1"/>
</dbReference>
<gene>
    <name evidence="5" type="ORF">FLP_21045</name>
</gene>
<keyword evidence="3" id="KW-0238">DNA-binding</keyword>
<dbReference type="Pfam" id="PF01420">
    <property type="entry name" value="Methylase_S"/>
    <property type="match status" value="2"/>
</dbReference>
<name>A0ABX2XEB9_9FLAO</name>
<dbReference type="Gene3D" id="3.90.220.20">
    <property type="entry name" value="DNA methylase specificity domains"/>
    <property type="match status" value="2"/>
</dbReference>
<dbReference type="PANTHER" id="PTHR43140:SF1">
    <property type="entry name" value="TYPE I RESTRICTION ENZYME ECOKI SPECIFICITY SUBUNIT"/>
    <property type="match status" value="1"/>
</dbReference>
<sequence>MEKQLPKNWIETEFKNITSFVIGGDWGKDTSVIDDDFIEVLCIRGSEIKNWTKNKGNTASLRKIKRSSLTNRSLKFGDILLEISGGGPDQPVGRTVFIDNEVLNFESHIEKVCTNFLRLVRIYENINSEYVNHFLQYFYSTGEITKYQGGSNNLRNLKYKEYEQIYLPLPPLAEQNRIVAKLDTLFAQLETIKTSMANIPLLLKDFRQQVLTQAVTGKLTEEWRKGKKLREWSNCMLLDVIVEKPRNGYSPKSVEYETSLKSLALSATTSGKFNAAYVKYLDIEAPKKDSHLWLKNGDILIQRSNSLDYVGTPAIYDGKDFDFIYPDIMMKIKSNDSILNNFLMYVLSSQKTRKYYRDNASGTAGNMPKINQEIVSKTPIILPSIKEQQEIVNRVESLFGKANSIEEQYKTLKQKMDTLPQALLHKAFKGELTEQLDSDGDARELLKEIQELKDQTGVKKKLTKQVI</sequence>